<proteinExistence type="predicted"/>
<dbReference type="InterPro" id="IPR003709">
    <property type="entry name" value="VanY-like_core_dom"/>
</dbReference>
<evidence type="ECO:0000259" key="1">
    <source>
        <dbReference type="Pfam" id="PF02557"/>
    </source>
</evidence>
<dbReference type="RefSeq" id="WP_420904448.1">
    <property type="nucleotide sequence ID" value="NZ_BAAFGK010000004.1"/>
</dbReference>
<dbReference type="Pfam" id="PF02557">
    <property type="entry name" value="VanY"/>
    <property type="match status" value="1"/>
</dbReference>
<reference evidence="2 3" key="1">
    <citation type="submission" date="2024-09" db="EMBL/GenBank/DDBJ databases">
        <title>Draft genome sequence of Candidatus Magnetaquicoccaceae bacterium FCR-1.</title>
        <authorList>
            <person name="Shimoshige H."/>
            <person name="Shimamura S."/>
            <person name="Taoka A."/>
            <person name="Kobayashi H."/>
            <person name="Maekawa T."/>
        </authorList>
    </citation>
    <scope>NUCLEOTIDE SEQUENCE [LARGE SCALE GENOMIC DNA]</scope>
    <source>
        <strain evidence="2 3">FCR-1</strain>
    </source>
</reference>
<sequence length="212" mass="23017">MDTQSILSSPAFHDTQHLQRFLKGLGHYAGALDGLLGPKTRAAAVRFESVSTGIANAFGSFDARSEREIFTLHPDAQRLCRGLLTALRANGLDARVLCGMRSYAQQNALYSQGRTKAGAVVTRATGGNSFHNFGVAFDIGLFSSGKYLQNADPYLDAARIGKHCGLECGAFWQSFSDPPHYQLLSLPPLSLIRKRFEAGFPLFQSSTQGDKT</sequence>
<keyword evidence="3" id="KW-1185">Reference proteome</keyword>
<dbReference type="EMBL" id="BAAFGK010000004">
    <property type="protein sequence ID" value="GAB0056728.1"/>
    <property type="molecule type" value="Genomic_DNA"/>
</dbReference>
<dbReference type="SUPFAM" id="SSF55166">
    <property type="entry name" value="Hedgehog/DD-peptidase"/>
    <property type="match status" value="1"/>
</dbReference>
<accession>A0ABQ0C763</accession>
<name>A0ABQ0C763_9PROT</name>
<gene>
    <name evidence="2" type="ORF">SIID45300_01039</name>
</gene>
<comment type="caution">
    <text evidence="2">The sequence shown here is derived from an EMBL/GenBank/DDBJ whole genome shotgun (WGS) entry which is preliminary data.</text>
</comment>
<protein>
    <recommendedName>
        <fullName evidence="1">D-alanyl-D-alanine carboxypeptidase-like core domain-containing protein</fullName>
    </recommendedName>
</protein>
<feature type="domain" description="D-alanyl-D-alanine carboxypeptidase-like core" evidence="1">
    <location>
        <begin position="72"/>
        <end position="143"/>
    </location>
</feature>
<dbReference type="CDD" id="cd14845">
    <property type="entry name" value="L-Ala-D-Glu_peptidase_like"/>
    <property type="match status" value="1"/>
</dbReference>
<evidence type="ECO:0000313" key="2">
    <source>
        <dbReference type="EMBL" id="GAB0056728.1"/>
    </source>
</evidence>
<dbReference type="Gene3D" id="3.30.1380.10">
    <property type="match status" value="1"/>
</dbReference>
<dbReference type="InterPro" id="IPR009045">
    <property type="entry name" value="Zn_M74/Hedgehog-like"/>
</dbReference>
<organism evidence="2 3">
    <name type="scientific">Candidatus Magnetaquiglobus chichijimensis</name>
    <dbReference type="NCBI Taxonomy" id="3141448"/>
    <lineage>
        <taxon>Bacteria</taxon>
        <taxon>Pseudomonadati</taxon>
        <taxon>Pseudomonadota</taxon>
        <taxon>Magnetococcia</taxon>
        <taxon>Magnetococcales</taxon>
        <taxon>Candidatus Magnetaquicoccaceae</taxon>
        <taxon>Candidatus Magnetaquiglobus</taxon>
    </lineage>
</organism>
<evidence type="ECO:0000313" key="3">
    <source>
        <dbReference type="Proteomes" id="UP001628193"/>
    </source>
</evidence>
<dbReference type="Proteomes" id="UP001628193">
    <property type="component" value="Unassembled WGS sequence"/>
</dbReference>